<name>A0A160PDM2_9HYPH</name>
<sequence length="119" mass="12174">MPSYPIRPTFPIDVRSPTGTVKVGRQGTAVTLDVVAASGGDGALTAGQFYAALENAFPGASATVRDAVPSDVSNPVNRAYRTTAVITPGCALLVFVQATLSLSDAQIENLLASAALQPQ</sequence>
<dbReference type="RefSeq" id="WP_096485358.1">
    <property type="nucleotide sequence ID" value="NZ_AP014809.1"/>
</dbReference>
<proteinExistence type="predicted"/>
<dbReference type="OrthoDB" id="8005683at2"/>
<gene>
    <name evidence="1" type="ORF">MPPM_2544</name>
</gene>
<dbReference type="AlphaFoldDB" id="A0A160PDM2"/>
<organism evidence="1 2">
    <name type="scientific">Methylorubrum populi</name>
    <dbReference type="NCBI Taxonomy" id="223967"/>
    <lineage>
        <taxon>Bacteria</taxon>
        <taxon>Pseudomonadati</taxon>
        <taxon>Pseudomonadota</taxon>
        <taxon>Alphaproteobacteria</taxon>
        <taxon>Hyphomicrobiales</taxon>
        <taxon>Methylobacteriaceae</taxon>
        <taxon>Methylorubrum</taxon>
    </lineage>
</organism>
<evidence type="ECO:0000313" key="1">
    <source>
        <dbReference type="EMBL" id="BAU91149.1"/>
    </source>
</evidence>
<reference evidence="1 2" key="1">
    <citation type="journal article" date="2016" name="Genome Announc.">
        <title>Complete Genome Sequence of Methylobacterium populi P-1M, Isolated from Pink-Pigmented Household Biofilm.</title>
        <authorList>
            <person name="Morohoshi T."/>
            <person name="Ikeda T."/>
        </authorList>
    </citation>
    <scope>NUCLEOTIDE SEQUENCE [LARGE SCALE GENOMIC DNA]</scope>
    <source>
        <strain evidence="1 2">P-1M</strain>
    </source>
</reference>
<protein>
    <submittedName>
        <fullName evidence="1">Uncharacterized protein</fullName>
    </submittedName>
</protein>
<dbReference type="EMBL" id="AP014809">
    <property type="protein sequence ID" value="BAU91149.1"/>
    <property type="molecule type" value="Genomic_DNA"/>
</dbReference>
<accession>A0A160PDM2</accession>
<evidence type="ECO:0000313" key="2">
    <source>
        <dbReference type="Proteomes" id="UP000218288"/>
    </source>
</evidence>
<dbReference type="Proteomes" id="UP000218288">
    <property type="component" value="Chromosome"/>
</dbReference>